<keyword evidence="2" id="KW-1185">Reference proteome</keyword>
<dbReference type="PANTHER" id="PTHR21477:SF13">
    <property type="entry name" value="KIAA0930"/>
    <property type="match status" value="1"/>
</dbReference>
<dbReference type="AlphaFoldDB" id="A0A183J364"/>
<dbReference type="OrthoDB" id="1906921at2759"/>
<protein>
    <submittedName>
        <fullName evidence="3">CACTA en-spm transposon protein</fullName>
    </submittedName>
</protein>
<evidence type="ECO:0000313" key="1">
    <source>
        <dbReference type="EMBL" id="VDP30772.1"/>
    </source>
</evidence>
<sequence length="365" mass="41969">MPHCSLQTDDMLWYVQISSFYSSTLLSAQMKVLEVYRRQSKSQPSPGSRAINWEETLYLNVLLHNIVYTLTCAVCTKTSPQNLQILRKNSRNVFASPSRRRMDVKGDAEEISYPNIYFIIDNFEDLFNDIIVRDGECVCVELLAKDVSERLCSTVFLGSVRYEVLKQIYDAKVCSTWRWAQSLVSPKSHKRLEFVIMRGPHGKGFAEMAVSKVPGIGYDSPTCNQAPYEDYDVVEAVEQFHRRRSDNNLVAKGMGVSFCNGVTLFGHSVHKSFSETDTCDRRPEIKANSIDDEIEESTFNYMWSMQGFSQAWHRLREKRRECSVPLNAFLTYVTLPWHSIIEDLLDHPHQPILSFDEESTLITPD</sequence>
<dbReference type="InterPro" id="IPR019141">
    <property type="entry name" value="DUF2045"/>
</dbReference>
<evidence type="ECO:0000313" key="2">
    <source>
        <dbReference type="Proteomes" id="UP000270296"/>
    </source>
</evidence>
<name>A0A183J364_9BILA</name>
<evidence type="ECO:0000313" key="3">
    <source>
        <dbReference type="WBParaSite" id="SBAD_0001067601-mRNA-1"/>
    </source>
</evidence>
<dbReference type="Proteomes" id="UP000270296">
    <property type="component" value="Unassembled WGS sequence"/>
</dbReference>
<dbReference type="PANTHER" id="PTHR21477">
    <property type="entry name" value="ZGC:172139"/>
    <property type="match status" value="1"/>
</dbReference>
<dbReference type="WBParaSite" id="SBAD_0001067601-mRNA-1">
    <property type="protein sequence ID" value="SBAD_0001067601-mRNA-1"/>
    <property type="gene ID" value="SBAD_0001067601"/>
</dbReference>
<accession>A0A183J364</accession>
<reference evidence="1 2" key="2">
    <citation type="submission" date="2018-11" db="EMBL/GenBank/DDBJ databases">
        <authorList>
            <consortium name="Pathogen Informatics"/>
        </authorList>
    </citation>
    <scope>NUCLEOTIDE SEQUENCE [LARGE SCALE GENOMIC DNA]</scope>
</reference>
<reference evidence="3" key="1">
    <citation type="submission" date="2016-06" db="UniProtKB">
        <authorList>
            <consortium name="WormBaseParasite"/>
        </authorList>
    </citation>
    <scope>IDENTIFICATION</scope>
</reference>
<dbReference type="Pfam" id="PF09741">
    <property type="entry name" value="DUF2045"/>
    <property type="match status" value="1"/>
</dbReference>
<dbReference type="EMBL" id="UZAM01013904">
    <property type="protein sequence ID" value="VDP30772.1"/>
    <property type="molecule type" value="Genomic_DNA"/>
</dbReference>
<proteinExistence type="predicted"/>
<gene>
    <name evidence="1" type="ORF">SBAD_LOCUS10312</name>
</gene>
<organism evidence="3">
    <name type="scientific">Soboliphyme baturini</name>
    <dbReference type="NCBI Taxonomy" id="241478"/>
    <lineage>
        <taxon>Eukaryota</taxon>
        <taxon>Metazoa</taxon>
        <taxon>Ecdysozoa</taxon>
        <taxon>Nematoda</taxon>
        <taxon>Enoplea</taxon>
        <taxon>Dorylaimia</taxon>
        <taxon>Dioctophymatida</taxon>
        <taxon>Dioctophymatoidea</taxon>
        <taxon>Soboliphymatidae</taxon>
        <taxon>Soboliphyme</taxon>
    </lineage>
</organism>